<feature type="transmembrane region" description="Helical" evidence="1">
    <location>
        <begin position="109"/>
        <end position="130"/>
    </location>
</feature>
<dbReference type="PANTHER" id="PTHR35342">
    <property type="entry name" value="TRICARBOXYLIC TRANSPORT PROTEIN"/>
    <property type="match status" value="1"/>
</dbReference>
<accession>A0A506VGL0</accession>
<gene>
    <name evidence="3" type="ORF">FKM52_00100</name>
</gene>
<keyword evidence="1" id="KW-0812">Transmembrane</keyword>
<feature type="transmembrane region" description="Helical" evidence="1">
    <location>
        <begin position="357"/>
        <end position="384"/>
    </location>
</feature>
<evidence type="ECO:0000313" key="4">
    <source>
        <dbReference type="Proteomes" id="UP000319523"/>
    </source>
</evidence>
<dbReference type="OrthoDB" id="9781349at2"/>
<dbReference type="AlphaFoldDB" id="A0A506VGL0"/>
<protein>
    <submittedName>
        <fullName evidence="3">Tripartite tricarboxylate transporter permease</fullName>
    </submittedName>
</protein>
<comment type="caution">
    <text evidence="3">The sequence shown here is derived from an EMBL/GenBank/DDBJ whole genome shotgun (WGS) entry which is preliminary data.</text>
</comment>
<keyword evidence="1" id="KW-0472">Membrane</keyword>
<feature type="transmembrane region" description="Helical" evidence="1">
    <location>
        <begin position="390"/>
        <end position="409"/>
    </location>
</feature>
<evidence type="ECO:0000256" key="1">
    <source>
        <dbReference type="SAM" id="Phobius"/>
    </source>
</evidence>
<feature type="transmembrane region" description="Helical" evidence="1">
    <location>
        <begin position="7"/>
        <end position="33"/>
    </location>
</feature>
<feature type="transmembrane region" description="Helical" evidence="1">
    <location>
        <begin position="163"/>
        <end position="181"/>
    </location>
</feature>
<proteinExistence type="predicted"/>
<dbReference type="Proteomes" id="UP000319523">
    <property type="component" value="Unassembled WGS sequence"/>
</dbReference>
<dbReference type="EMBL" id="VHQI01000001">
    <property type="protein sequence ID" value="TPW44153.1"/>
    <property type="molecule type" value="Genomic_DNA"/>
</dbReference>
<keyword evidence="1" id="KW-1133">Transmembrane helix</keyword>
<feature type="domain" description="DUF112" evidence="2">
    <location>
        <begin position="17"/>
        <end position="441"/>
    </location>
</feature>
<evidence type="ECO:0000259" key="2">
    <source>
        <dbReference type="Pfam" id="PF01970"/>
    </source>
</evidence>
<feature type="transmembrane region" description="Helical" evidence="1">
    <location>
        <begin position="250"/>
        <end position="273"/>
    </location>
</feature>
<organism evidence="3 4">
    <name type="scientific">Mixta tenebrionis</name>
    <dbReference type="NCBI Taxonomy" id="2562439"/>
    <lineage>
        <taxon>Bacteria</taxon>
        <taxon>Pseudomonadati</taxon>
        <taxon>Pseudomonadota</taxon>
        <taxon>Gammaproteobacteria</taxon>
        <taxon>Enterobacterales</taxon>
        <taxon>Erwiniaceae</taxon>
        <taxon>Mixta</taxon>
    </lineage>
</organism>
<feature type="transmembrane region" description="Helical" evidence="1">
    <location>
        <begin position="416"/>
        <end position="445"/>
    </location>
</feature>
<evidence type="ECO:0000313" key="3">
    <source>
        <dbReference type="EMBL" id="TPW44153.1"/>
    </source>
</evidence>
<dbReference type="PANTHER" id="PTHR35342:SF5">
    <property type="entry name" value="TRICARBOXYLIC TRANSPORT PROTEIN"/>
    <property type="match status" value="1"/>
</dbReference>
<reference evidence="3 4" key="1">
    <citation type="submission" date="2019-06" db="EMBL/GenBank/DDBJ databases">
        <authorList>
            <person name="Yang Y."/>
        </authorList>
    </citation>
    <scope>NUCLEOTIDE SEQUENCE [LARGE SCALE GENOMIC DNA]</scope>
    <source>
        <strain evidence="3 4">BIT-26</strain>
    </source>
</reference>
<feature type="transmembrane region" description="Helical" evidence="1">
    <location>
        <begin position="136"/>
        <end position="156"/>
    </location>
</feature>
<name>A0A506VGL0_9GAMM</name>
<feature type="transmembrane region" description="Helical" evidence="1">
    <location>
        <begin position="39"/>
        <end position="62"/>
    </location>
</feature>
<dbReference type="InterPro" id="IPR002823">
    <property type="entry name" value="DUF112_TM"/>
</dbReference>
<sequence length="495" mass="52034">MDIIISALLASLSIDNLLYILAGVMLGNIIGAIPGLNAVMAIAIAVPLTFSMPAVSAIGFLVGINKGAAFGGSVSAIMLNVPGSPDAAATCFDGYPMHCQGKGVKALKLSLFASAFGDFFSTLILILIAIPIASLAIQLGPAELCALIIFALAAVADLDSDDIWQGIMVTALGVLLSGVGLDPLFSLPRLTFGFYQLEGGIPLAPAVIGLLAMAEIARQIANYQRQINQPQPAALTQASRQLNRLRLREFIRLLPALLRGSLVGVFVGIVPGIGGTVSAFLSYGVEKKRAKDSASFGKGRSEGVVAPEAANNAVICASLIPLFTLGIPGSLVSALLIGAFMLHGITPGPLMFEQHPATVYAIYSTMMLSNLFNLLVGYAGLFFFIRLLSIPQVALYPLIIFFCFAGIAVTDGSFTAIVIATLFMCLGYMLLALRLSIVSFIIGLVLGPQLELYLQQTMIIGDGTLAPLFTRPLACMLMLLSLLVMGRKVLPRRAG</sequence>
<feature type="transmembrane region" description="Helical" evidence="1">
    <location>
        <begin position="322"/>
        <end position="345"/>
    </location>
</feature>
<feature type="transmembrane region" description="Helical" evidence="1">
    <location>
        <begin position="465"/>
        <end position="485"/>
    </location>
</feature>
<dbReference type="Pfam" id="PF01970">
    <property type="entry name" value="TctA"/>
    <property type="match status" value="1"/>
</dbReference>
<dbReference type="RefSeq" id="WP_141174175.1">
    <property type="nucleotide sequence ID" value="NZ_JBHUFX010000004.1"/>
</dbReference>
<keyword evidence="4" id="KW-1185">Reference proteome</keyword>